<keyword evidence="6 8" id="KW-0675">Receptor</keyword>
<evidence type="ECO:0000313" key="7">
    <source>
        <dbReference type="Proteomes" id="UP001652620"/>
    </source>
</evidence>
<evidence type="ECO:0000256" key="4">
    <source>
        <dbReference type="ARBA" id="ARBA00022989"/>
    </source>
</evidence>
<feature type="transmembrane region" description="Helical" evidence="6">
    <location>
        <begin position="141"/>
        <end position="163"/>
    </location>
</feature>
<dbReference type="Pfam" id="PF08395">
    <property type="entry name" value="7tm_7"/>
    <property type="match status" value="1"/>
</dbReference>
<evidence type="ECO:0000256" key="6">
    <source>
        <dbReference type="RuleBase" id="RU363108"/>
    </source>
</evidence>
<comment type="function">
    <text evidence="6">Gustatory receptor which mediates acceptance or avoidance behavior, depending on its substrates.</text>
</comment>
<dbReference type="InterPro" id="IPR013604">
    <property type="entry name" value="7TM_chemorcpt"/>
</dbReference>
<accession>A0A8N4L696</accession>
<name>A0A8N4L696_BACDO</name>
<evidence type="ECO:0000256" key="5">
    <source>
        <dbReference type="ARBA" id="ARBA00023136"/>
    </source>
</evidence>
<dbReference type="OrthoDB" id="7973748at2759"/>
<keyword evidence="7" id="KW-1185">Reference proteome</keyword>
<dbReference type="RefSeq" id="XP_029408275.2">
    <property type="nucleotide sequence ID" value="XM_029552415.2"/>
</dbReference>
<feature type="transmembrane region" description="Helical" evidence="6">
    <location>
        <begin position="284"/>
        <end position="304"/>
    </location>
</feature>
<evidence type="ECO:0000256" key="3">
    <source>
        <dbReference type="ARBA" id="ARBA00022692"/>
    </source>
</evidence>
<evidence type="ECO:0000256" key="2">
    <source>
        <dbReference type="ARBA" id="ARBA00022475"/>
    </source>
</evidence>
<keyword evidence="2 6" id="KW-1003">Cell membrane</keyword>
<keyword evidence="4 6" id="KW-1133">Transmembrane helix</keyword>
<keyword evidence="6" id="KW-0807">Transducer</keyword>
<dbReference type="GeneID" id="115066509"/>
<organism evidence="7 8">
    <name type="scientific">Bactrocera dorsalis</name>
    <name type="common">Oriental fruit fly</name>
    <name type="synonym">Dacus dorsalis</name>
    <dbReference type="NCBI Taxonomy" id="27457"/>
    <lineage>
        <taxon>Eukaryota</taxon>
        <taxon>Metazoa</taxon>
        <taxon>Ecdysozoa</taxon>
        <taxon>Arthropoda</taxon>
        <taxon>Hexapoda</taxon>
        <taxon>Insecta</taxon>
        <taxon>Pterygota</taxon>
        <taxon>Neoptera</taxon>
        <taxon>Endopterygota</taxon>
        <taxon>Diptera</taxon>
        <taxon>Brachycera</taxon>
        <taxon>Muscomorpha</taxon>
        <taxon>Tephritoidea</taxon>
        <taxon>Tephritidae</taxon>
        <taxon>Bactrocera</taxon>
        <taxon>Bactrocera</taxon>
    </lineage>
</organism>
<proteinExistence type="inferred from homology"/>
<reference evidence="7" key="1">
    <citation type="submission" date="2025-05" db="UniProtKB">
        <authorList>
            <consortium name="RefSeq"/>
        </authorList>
    </citation>
    <scope>NUCLEOTIDE SEQUENCE [LARGE SCALE GENOMIC DNA]</scope>
</reference>
<comment type="caution">
    <text evidence="6">Lacks conserved residue(s) required for the propagation of feature annotation.</text>
</comment>
<dbReference type="Proteomes" id="UP001652620">
    <property type="component" value="Chromosome 1"/>
</dbReference>
<evidence type="ECO:0000313" key="8">
    <source>
        <dbReference type="RefSeq" id="XP_029408275.2"/>
    </source>
</evidence>
<keyword evidence="5 6" id="KW-0472">Membrane</keyword>
<sequence>MHTAHAARRKFANFIHCYIFKISMLLGLLPFKYSKKKRTFRSSRVALSYSVVSNTLLFAWVVKNWPDMSNYELFVAKPLLFIVQNAVSYLNCVGMILIFSSTWAGRKRLLRLFNETVTVRQLCDSKAFLRDFDASMMEKRIILKFCSMFLQNLLFFSSTFYWANRMDGNYFLVLMMSIILLNEIFLISNQFYHNTLSVNHSILAVNHRLRCLNTRKQLLAAGEINEIFGIYIRLIRLIAHTTKAYEQQLLVILSVRLSVVVQCLFSTCMQFGGRGLQVNKLELLISLHIIMLTSLDYWLIMAVCESVWRAQQQTEVELKHFNPFRTLSVSMARDLNTFSIFCSIHKFRFPLCGLFEINFATARNLCTSVVTALIWLVQYDFATNM</sequence>
<evidence type="ECO:0000256" key="1">
    <source>
        <dbReference type="ARBA" id="ARBA00004651"/>
    </source>
</evidence>
<gene>
    <name evidence="8" type="primary">LOC115066509</name>
</gene>
<reference evidence="8" key="2">
    <citation type="submission" date="2025-08" db="UniProtKB">
        <authorList>
            <consortium name="RefSeq"/>
        </authorList>
    </citation>
    <scope>IDENTIFICATION</scope>
    <source>
        <tissue evidence="8">Adult</tissue>
    </source>
</reference>
<feature type="transmembrane region" description="Helical" evidence="6">
    <location>
        <begin position="169"/>
        <end position="187"/>
    </location>
</feature>
<keyword evidence="3 6" id="KW-0812">Transmembrane</keyword>
<feature type="transmembrane region" description="Helical" evidence="6">
    <location>
        <begin position="82"/>
        <end position="104"/>
    </location>
</feature>
<comment type="subcellular location">
    <subcellularLocation>
        <location evidence="1 6">Cell membrane</location>
        <topology evidence="1 6">Multi-pass membrane protein</topology>
    </subcellularLocation>
</comment>
<feature type="transmembrane region" description="Helical" evidence="6">
    <location>
        <begin position="249"/>
        <end position="272"/>
    </location>
</feature>
<feature type="transmembrane region" description="Helical" evidence="6">
    <location>
        <begin position="45"/>
        <end position="62"/>
    </location>
</feature>
<comment type="similarity">
    <text evidence="6">Belongs to the insect chemoreceptor superfamily. Gustatory receptor (GR) family.</text>
</comment>
<protein>
    <recommendedName>
        <fullName evidence="6">Gustatory receptor</fullName>
    </recommendedName>
</protein>